<dbReference type="PANTHER" id="PTHR23511:SF5">
    <property type="entry name" value="MAJOR FACILITATOR-TYPE TRANSPORTER HXNZ-RELATED"/>
    <property type="match status" value="1"/>
</dbReference>
<evidence type="ECO:0000256" key="5">
    <source>
        <dbReference type="ARBA" id="ARBA00023136"/>
    </source>
</evidence>
<evidence type="ECO:0000256" key="3">
    <source>
        <dbReference type="ARBA" id="ARBA00022692"/>
    </source>
</evidence>
<dbReference type="OrthoDB" id="4139357at2759"/>
<dbReference type="HOGENOM" id="CLU_001265_52_3_1"/>
<feature type="domain" description="Major facilitator superfamily (MFS) profile" evidence="8">
    <location>
        <begin position="52"/>
        <end position="638"/>
    </location>
</feature>
<evidence type="ECO:0000256" key="4">
    <source>
        <dbReference type="ARBA" id="ARBA00022989"/>
    </source>
</evidence>
<sequence>MASVTPRASGFWADSTTSRMSYFDAEGDEDVEQAGGLEEDFQYDGRTPLDRTIDRIGMGWMADNMWIQAIAIILPRVQQHYLVPDKLIGTLSSSMFAGMMFGAVGWGTCSDLMGRSAAFNATLFFTSLFGILASFATSFWMLCLCLFFLGSAVGGSMPTDGTLLLEHMPKGKQYLVTALSVFFSLGSVLSAVVALLVLPGRTCKPNQTCDPAADNTGWQYMLICLALITLSMFLARIVFFRLHESPRYLVHAGRHQEALESLQLISRFNGSEIPIDLEDVDDRRPAEPQPESTGPSPSDERVPFLPSTAQETSRANGETLFDAGVDGNTMGNGAVSGDLSREEGVKDYRSTDEAPNTLDSHSFITPIDEYPAQGHSFARGNSSSHLHAEPKDDLVVPQPQYRSGRSHRSRASSVVSVEIQKRFGGVLPIWIRRPLIAWLDRVGMVLGPEWFKTTMLVWGVWSFMSLAYTMFNVYFPKLLETGTPGDNTLPKSLEDNLWDVVIFTLGGCPGAILGAYMVESSLGRRGSLAGTTFLTAFFCVIFVHVTSPVMVRVSSVGISLSATTMYAVLYGWTPEIFGTKVRGTACGIASALSRIGGMIAPLLGGALLVIDRSFPVYTSVVVYIITGVFVLLLQETAGQGGERSFVH</sequence>
<dbReference type="AlphaFoldDB" id="A0A0C9WFY4"/>
<feature type="transmembrane region" description="Helical" evidence="7">
    <location>
        <begin position="553"/>
        <end position="573"/>
    </location>
</feature>
<feature type="compositionally biased region" description="Polar residues" evidence="6">
    <location>
        <begin position="307"/>
        <end position="316"/>
    </location>
</feature>
<dbReference type="InterPro" id="IPR020846">
    <property type="entry name" value="MFS_dom"/>
</dbReference>
<evidence type="ECO:0000313" key="9">
    <source>
        <dbReference type="EMBL" id="KIJ64572.1"/>
    </source>
</evidence>
<feature type="transmembrane region" description="Helical" evidence="7">
    <location>
        <begin position="87"/>
        <end position="108"/>
    </location>
</feature>
<dbReference type="PROSITE" id="PS50850">
    <property type="entry name" value="MFS"/>
    <property type="match status" value="1"/>
</dbReference>
<accession>A0A0C9WFY4</accession>
<dbReference type="Gene3D" id="1.20.1250.20">
    <property type="entry name" value="MFS general substrate transporter like domains"/>
    <property type="match status" value="2"/>
</dbReference>
<gene>
    <name evidence="9" type="ORF">HYDPIDRAFT_90001</name>
</gene>
<dbReference type="EMBL" id="KN839846">
    <property type="protein sequence ID" value="KIJ64572.1"/>
    <property type="molecule type" value="Genomic_DNA"/>
</dbReference>
<protein>
    <recommendedName>
        <fullName evidence="8">Major facilitator superfamily (MFS) profile domain-containing protein</fullName>
    </recommendedName>
</protein>
<organism evidence="9 10">
    <name type="scientific">Hydnomerulius pinastri MD-312</name>
    <dbReference type="NCBI Taxonomy" id="994086"/>
    <lineage>
        <taxon>Eukaryota</taxon>
        <taxon>Fungi</taxon>
        <taxon>Dikarya</taxon>
        <taxon>Basidiomycota</taxon>
        <taxon>Agaricomycotina</taxon>
        <taxon>Agaricomycetes</taxon>
        <taxon>Agaricomycetidae</taxon>
        <taxon>Boletales</taxon>
        <taxon>Boletales incertae sedis</taxon>
        <taxon>Leucogyrophana</taxon>
    </lineage>
</organism>
<feature type="transmembrane region" description="Helical" evidence="7">
    <location>
        <begin position="616"/>
        <end position="633"/>
    </location>
</feature>
<keyword evidence="3 7" id="KW-0812">Transmembrane</keyword>
<proteinExistence type="predicted"/>
<feature type="transmembrane region" description="Helical" evidence="7">
    <location>
        <begin position="128"/>
        <end position="153"/>
    </location>
</feature>
<comment type="subcellular location">
    <subcellularLocation>
        <location evidence="1">Membrane</location>
        <topology evidence="1">Multi-pass membrane protein</topology>
    </subcellularLocation>
</comment>
<evidence type="ECO:0000259" key="8">
    <source>
        <dbReference type="PROSITE" id="PS50850"/>
    </source>
</evidence>
<dbReference type="Pfam" id="PF00083">
    <property type="entry name" value="Sugar_tr"/>
    <property type="match status" value="1"/>
</dbReference>
<feature type="compositionally biased region" description="Polar residues" evidence="6">
    <location>
        <begin position="353"/>
        <end position="363"/>
    </location>
</feature>
<feature type="transmembrane region" description="Helical" evidence="7">
    <location>
        <begin position="496"/>
        <end position="516"/>
    </location>
</feature>
<evidence type="ECO:0000313" key="10">
    <source>
        <dbReference type="Proteomes" id="UP000053820"/>
    </source>
</evidence>
<dbReference type="InterPro" id="IPR036259">
    <property type="entry name" value="MFS_trans_sf"/>
</dbReference>
<dbReference type="GO" id="GO:0016020">
    <property type="term" value="C:membrane"/>
    <property type="evidence" value="ECO:0007669"/>
    <property type="project" value="UniProtKB-SubCell"/>
</dbReference>
<dbReference type="SUPFAM" id="SSF103473">
    <property type="entry name" value="MFS general substrate transporter"/>
    <property type="match status" value="1"/>
</dbReference>
<feature type="transmembrane region" description="Helical" evidence="7">
    <location>
        <begin position="456"/>
        <end position="476"/>
    </location>
</feature>
<keyword evidence="2" id="KW-0813">Transport</keyword>
<evidence type="ECO:0000256" key="1">
    <source>
        <dbReference type="ARBA" id="ARBA00004141"/>
    </source>
</evidence>
<feature type="transmembrane region" description="Helical" evidence="7">
    <location>
        <begin position="218"/>
        <end position="239"/>
    </location>
</feature>
<feature type="transmembrane region" description="Helical" evidence="7">
    <location>
        <begin position="585"/>
        <end position="610"/>
    </location>
</feature>
<dbReference type="PANTHER" id="PTHR23511">
    <property type="entry name" value="SYNAPTIC VESICLE GLYCOPROTEIN 2"/>
    <property type="match status" value="1"/>
</dbReference>
<dbReference type="InterPro" id="IPR005828">
    <property type="entry name" value="MFS_sugar_transport-like"/>
</dbReference>
<feature type="region of interest" description="Disordered" evidence="6">
    <location>
        <begin position="276"/>
        <end position="407"/>
    </location>
</feature>
<feature type="transmembrane region" description="Helical" evidence="7">
    <location>
        <begin position="528"/>
        <end position="547"/>
    </location>
</feature>
<evidence type="ECO:0000256" key="7">
    <source>
        <dbReference type="SAM" id="Phobius"/>
    </source>
</evidence>
<dbReference type="GO" id="GO:0022857">
    <property type="term" value="F:transmembrane transporter activity"/>
    <property type="evidence" value="ECO:0007669"/>
    <property type="project" value="InterPro"/>
</dbReference>
<keyword evidence="10" id="KW-1185">Reference proteome</keyword>
<evidence type="ECO:0000256" key="6">
    <source>
        <dbReference type="SAM" id="MobiDB-lite"/>
    </source>
</evidence>
<feature type="transmembrane region" description="Helical" evidence="7">
    <location>
        <begin position="174"/>
        <end position="198"/>
    </location>
</feature>
<feature type="compositionally biased region" description="Basic and acidic residues" evidence="6">
    <location>
        <begin position="339"/>
        <end position="352"/>
    </location>
</feature>
<reference evidence="9 10" key="1">
    <citation type="submission" date="2014-04" db="EMBL/GenBank/DDBJ databases">
        <title>Evolutionary Origins and Diversification of the Mycorrhizal Mutualists.</title>
        <authorList>
            <consortium name="DOE Joint Genome Institute"/>
            <consortium name="Mycorrhizal Genomics Consortium"/>
            <person name="Kohler A."/>
            <person name="Kuo A."/>
            <person name="Nagy L.G."/>
            <person name="Floudas D."/>
            <person name="Copeland A."/>
            <person name="Barry K.W."/>
            <person name="Cichocki N."/>
            <person name="Veneault-Fourrey C."/>
            <person name="LaButti K."/>
            <person name="Lindquist E.A."/>
            <person name="Lipzen A."/>
            <person name="Lundell T."/>
            <person name="Morin E."/>
            <person name="Murat C."/>
            <person name="Riley R."/>
            <person name="Ohm R."/>
            <person name="Sun H."/>
            <person name="Tunlid A."/>
            <person name="Henrissat B."/>
            <person name="Grigoriev I.V."/>
            <person name="Hibbett D.S."/>
            <person name="Martin F."/>
        </authorList>
    </citation>
    <scope>NUCLEOTIDE SEQUENCE [LARGE SCALE GENOMIC DNA]</scope>
    <source>
        <strain evidence="9 10">MD-312</strain>
    </source>
</reference>
<keyword evidence="5 7" id="KW-0472">Membrane</keyword>
<keyword evidence="4 7" id="KW-1133">Transmembrane helix</keyword>
<dbReference type="Proteomes" id="UP000053820">
    <property type="component" value="Unassembled WGS sequence"/>
</dbReference>
<evidence type="ECO:0000256" key="2">
    <source>
        <dbReference type="ARBA" id="ARBA00022448"/>
    </source>
</evidence>
<name>A0A0C9WFY4_9AGAM</name>